<sequence length="123" mass="13514">MVDAAAGTSQAYNADDFESAAERLLGKRYQILKELEATPAQICSAFGEAFFSGELGENDENQNDISLMLTASTEIFLGAGQQFLSDSQPQKMPQPKSELADLLRSDTPPDRDVFVWHSRPNVD</sequence>
<keyword evidence="3" id="KW-1185">Reference proteome</keyword>
<dbReference type="KEGG" id="psa:PST_3456"/>
<evidence type="ECO:0000256" key="1">
    <source>
        <dbReference type="SAM" id="MobiDB-lite"/>
    </source>
</evidence>
<name>A4VQ33_STUS1</name>
<organism evidence="2 3">
    <name type="scientific">Stutzerimonas stutzeri (strain A1501)</name>
    <name type="common">Pseudomonas stutzeri</name>
    <dbReference type="NCBI Taxonomy" id="379731"/>
    <lineage>
        <taxon>Bacteria</taxon>
        <taxon>Pseudomonadati</taxon>
        <taxon>Pseudomonadota</taxon>
        <taxon>Gammaproteobacteria</taxon>
        <taxon>Pseudomonadales</taxon>
        <taxon>Pseudomonadaceae</taxon>
        <taxon>Stutzerimonas</taxon>
    </lineage>
</organism>
<feature type="region of interest" description="Disordered" evidence="1">
    <location>
        <begin position="85"/>
        <end position="123"/>
    </location>
</feature>
<dbReference type="Proteomes" id="UP000000233">
    <property type="component" value="Chromosome"/>
</dbReference>
<evidence type="ECO:0000313" key="2">
    <source>
        <dbReference type="EMBL" id="ABP81084.1"/>
    </source>
</evidence>
<dbReference type="RefSeq" id="WP_011914484.1">
    <property type="nucleotide sequence ID" value="NC_009434.1"/>
</dbReference>
<protein>
    <submittedName>
        <fullName evidence="2">Uncharacterized protein</fullName>
    </submittedName>
</protein>
<accession>A4VQ33</accession>
<dbReference type="EMBL" id="CP000304">
    <property type="protein sequence ID" value="ABP81084.1"/>
    <property type="molecule type" value="Genomic_DNA"/>
</dbReference>
<reference evidence="2 3" key="1">
    <citation type="journal article" date="2008" name="Proc. Natl. Acad. Sci. U.S.A.">
        <title>Nitrogen fixation island and rhizosphere competence traits in the genome of root-associated Pseudomonas stutzeri A1501.</title>
        <authorList>
            <person name="Yan Y."/>
            <person name="Yang J."/>
            <person name="Dou Y."/>
            <person name="Chen M."/>
            <person name="Ping S."/>
            <person name="Peng J."/>
            <person name="Lu W."/>
            <person name="Zhang W."/>
            <person name="Yao Z."/>
            <person name="Li H."/>
            <person name="Liu W."/>
            <person name="He S."/>
            <person name="Geng L."/>
            <person name="Zhang X."/>
            <person name="Yang F."/>
            <person name="Yu H."/>
            <person name="Zhan Y."/>
            <person name="Li D."/>
            <person name="Lin Z."/>
            <person name="Wang Y."/>
            <person name="Elmerich C."/>
            <person name="Lin M."/>
            <person name="Jin Q."/>
        </authorList>
    </citation>
    <scope>NUCLEOTIDE SEQUENCE [LARGE SCALE GENOMIC DNA]</scope>
    <source>
        <strain evidence="2 3">A1501</strain>
    </source>
</reference>
<evidence type="ECO:0000313" key="3">
    <source>
        <dbReference type="Proteomes" id="UP000000233"/>
    </source>
</evidence>
<feature type="compositionally biased region" description="Basic and acidic residues" evidence="1">
    <location>
        <begin position="98"/>
        <end position="123"/>
    </location>
</feature>
<dbReference type="AlphaFoldDB" id="A4VQ33"/>
<dbReference type="HOGENOM" id="CLU_2013343_0_0_6"/>
<proteinExistence type="predicted"/>
<gene>
    <name evidence="2" type="ordered locus">PST_3456</name>
</gene>